<feature type="active site" description="Proton acceptor" evidence="10">
    <location>
        <position position="68"/>
    </location>
</feature>
<evidence type="ECO:0000256" key="7">
    <source>
        <dbReference type="ARBA" id="ARBA00023080"/>
    </source>
</evidence>
<dbReference type="FunFam" id="3.90.950.10:FF:000001">
    <property type="entry name" value="dITP/XTP pyrophosphatase"/>
    <property type="match status" value="1"/>
</dbReference>
<dbReference type="CDD" id="cd00515">
    <property type="entry name" value="HAM1"/>
    <property type="match status" value="1"/>
</dbReference>
<dbReference type="GO" id="GO:0036220">
    <property type="term" value="F:ITP diphosphatase activity"/>
    <property type="evidence" value="ECO:0007669"/>
    <property type="project" value="UniProtKB-UniRule"/>
</dbReference>
<keyword evidence="5 10" id="KW-0378">Hydrolase</keyword>
<dbReference type="InterPro" id="IPR002637">
    <property type="entry name" value="RdgB/HAM1"/>
</dbReference>
<dbReference type="GO" id="GO:0035870">
    <property type="term" value="F:dITP diphosphatase activity"/>
    <property type="evidence" value="ECO:0007669"/>
    <property type="project" value="UniProtKB-UniRule"/>
</dbReference>
<comment type="catalytic activity">
    <reaction evidence="8 10">
        <text>dITP + H2O = dIMP + diphosphate + H(+)</text>
        <dbReference type="Rhea" id="RHEA:28342"/>
        <dbReference type="ChEBI" id="CHEBI:15377"/>
        <dbReference type="ChEBI" id="CHEBI:15378"/>
        <dbReference type="ChEBI" id="CHEBI:33019"/>
        <dbReference type="ChEBI" id="CHEBI:61194"/>
        <dbReference type="ChEBI" id="CHEBI:61382"/>
        <dbReference type="EC" id="3.6.1.66"/>
    </reaction>
</comment>
<evidence type="ECO:0000256" key="3">
    <source>
        <dbReference type="ARBA" id="ARBA00022723"/>
    </source>
</evidence>
<keyword evidence="6 10" id="KW-0460">Magnesium</keyword>
<comment type="subunit">
    <text evidence="2 10">Homodimer.</text>
</comment>
<evidence type="ECO:0000313" key="13">
    <source>
        <dbReference type="Proteomes" id="UP000256779"/>
    </source>
</evidence>
<keyword evidence="4 10" id="KW-0547">Nucleotide-binding</keyword>
<dbReference type="SUPFAM" id="SSF52972">
    <property type="entry name" value="ITPase-like"/>
    <property type="match status" value="1"/>
</dbReference>
<feature type="binding site" evidence="10">
    <location>
        <position position="68"/>
    </location>
    <ligand>
        <name>Mg(2+)</name>
        <dbReference type="ChEBI" id="CHEBI:18420"/>
    </ligand>
</feature>
<organism evidence="12 13">
    <name type="scientific">Marinoscillum furvescens DSM 4134</name>
    <dbReference type="NCBI Taxonomy" id="1122208"/>
    <lineage>
        <taxon>Bacteria</taxon>
        <taxon>Pseudomonadati</taxon>
        <taxon>Bacteroidota</taxon>
        <taxon>Cytophagia</taxon>
        <taxon>Cytophagales</taxon>
        <taxon>Reichenbachiellaceae</taxon>
        <taxon>Marinoscillum</taxon>
    </lineage>
</organism>
<dbReference type="Proteomes" id="UP000256779">
    <property type="component" value="Unassembled WGS sequence"/>
</dbReference>
<comment type="similarity">
    <text evidence="1 10 11">Belongs to the HAM1 NTPase family.</text>
</comment>
<dbReference type="Pfam" id="PF01725">
    <property type="entry name" value="Ham1p_like"/>
    <property type="match status" value="1"/>
</dbReference>
<comment type="catalytic activity">
    <reaction evidence="9 10">
        <text>XTP + H2O = XMP + diphosphate + H(+)</text>
        <dbReference type="Rhea" id="RHEA:28610"/>
        <dbReference type="ChEBI" id="CHEBI:15377"/>
        <dbReference type="ChEBI" id="CHEBI:15378"/>
        <dbReference type="ChEBI" id="CHEBI:33019"/>
        <dbReference type="ChEBI" id="CHEBI:57464"/>
        <dbReference type="ChEBI" id="CHEBI:61314"/>
        <dbReference type="EC" id="3.6.1.66"/>
    </reaction>
</comment>
<comment type="cofactor">
    <cofactor evidence="10">
        <name>Mg(2+)</name>
        <dbReference type="ChEBI" id="CHEBI:18420"/>
    </cofactor>
    <text evidence="10">Binds 1 Mg(2+) ion per subunit.</text>
</comment>
<evidence type="ECO:0000313" key="12">
    <source>
        <dbReference type="EMBL" id="RED93641.1"/>
    </source>
</evidence>
<comment type="caution">
    <text evidence="12">The sequence shown here is derived from an EMBL/GenBank/DDBJ whole genome shotgun (WGS) entry which is preliminary data.</text>
</comment>
<keyword evidence="3 10" id="KW-0479">Metal-binding</keyword>
<dbReference type="GO" id="GO:0009117">
    <property type="term" value="P:nucleotide metabolic process"/>
    <property type="evidence" value="ECO:0007669"/>
    <property type="project" value="UniProtKB-KW"/>
</dbReference>
<dbReference type="GO" id="GO:0036222">
    <property type="term" value="F:XTP diphosphatase activity"/>
    <property type="evidence" value="ECO:0007669"/>
    <property type="project" value="UniProtKB-UniRule"/>
</dbReference>
<evidence type="ECO:0000256" key="5">
    <source>
        <dbReference type="ARBA" id="ARBA00022801"/>
    </source>
</evidence>
<feature type="binding site" evidence="10">
    <location>
        <begin position="7"/>
        <end position="12"/>
    </location>
    <ligand>
        <name>substrate</name>
    </ligand>
</feature>
<dbReference type="GO" id="GO:0000166">
    <property type="term" value="F:nucleotide binding"/>
    <property type="evidence" value="ECO:0007669"/>
    <property type="project" value="UniProtKB-KW"/>
</dbReference>
<dbReference type="GO" id="GO:0009146">
    <property type="term" value="P:purine nucleoside triphosphate catabolic process"/>
    <property type="evidence" value="ECO:0007669"/>
    <property type="project" value="UniProtKB-UniRule"/>
</dbReference>
<gene>
    <name evidence="12" type="ORF">C7460_12451</name>
</gene>
<protein>
    <recommendedName>
        <fullName evidence="10">dITP/XTP pyrophosphatase</fullName>
        <ecNumber evidence="10">3.6.1.66</ecNumber>
    </recommendedName>
    <alternativeName>
        <fullName evidence="10">Non-canonical purine NTP pyrophosphatase</fullName>
    </alternativeName>
    <alternativeName>
        <fullName evidence="10">Non-standard purine NTP pyrophosphatase</fullName>
    </alternativeName>
    <alternativeName>
        <fullName evidence="10">Nucleoside-triphosphate diphosphatase</fullName>
    </alternativeName>
    <alternativeName>
        <fullName evidence="10">Nucleoside-triphosphate pyrophosphatase</fullName>
        <shortName evidence="10">NTPase</shortName>
    </alternativeName>
</protein>
<dbReference type="GO" id="GO:0046872">
    <property type="term" value="F:metal ion binding"/>
    <property type="evidence" value="ECO:0007669"/>
    <property type="project" value="UniProtKB-KW"/>
</dbReference>
<reference evidence="12 13" key="1">
    <citation type="submission" date="2018-07" db="EMBL/GenBank/DDBJ databases">
        <title>Genomic Encyclopedia of Type Strains, Phase IV (KMG-IV): sequencing the most valuable type-strain genomes for metagenomic binning, comparative biology and taxonomic classification.</title>
        <authorList>
            <person name="Goeker M."/>
        </authorList>
    </citation>
    <scope>NUCLEOTIDE SEQUENCE [LARGE SCALE GENOMIC DNA]</scope>
    <source>
        <strain evidence="12 13">DSM 4134</strain>
    </source>
</reference>
<feature type="binding site" evidence="10">
    <location>
        <position position="69"/>
    </location>
    <ligand>
        <name>substrate</name>
    </ligand>
</feature>
<dbReference type="HAMAP" id="MF_01405">
    <property type="entry name" value="Non_canon_purine_NTPase"/>
    <property type="match status" value="1"/>
</dbReference>
<dbReference type="Gene3D" id="3.90.950.10">
    <property type="match status" value="1"/>
</dbReference>
<comment type="catalytic activity">
    <reaction evidence="10">
        <text>ITP + H2O = IMP + diphosphate + H(+)</text>
        <dbReference type="Rhea" id="RHEA:29399"/>
        <dbReference type="ChEBI" id="CHEBI:15377"/>
        <dbReference type="ChEBI" id="CHEBI:15378"/>
        <dbReference type="ChEBI" id="CHEBI:33019"/>
        <dbReference type="ChEBI" id="CHEBI:58053"/>
        <dbReference type="ChEBI" id="CHEBI:61402"/>
        <dbReference type="EC" id="3.6.1.66"/>
    </reaction>
</comment>
<evidence type="ECO:0000256" key="10">
    <source>
        <dbReference type="HAMAP-Rule" id="MF_01405"/>
    </source>
</evidence>
<evidence type="ECO:0000256" key="11">
    <source>
        <dbReference type="RuleBase" id="RU003781"/>
    </source>
</evidence>
<dbReference type="PANTHER" id="PTHR11067:SF9">
    <property type="entry name" value="INOSINE TRIPHOSPHATE PYROPHOSPHATASE"/>
    <property type="match status" value="1"/>
</dbReference>
<dbReference type="EMBL" id="QREG01000024">
    <property type="protein sequence ID" value="RED93641.1"/>
    <property type="molecule type" value="Genomic_DNA"/>
</dbReference>
<dbReference type="GO" id="GO:0017111">
    <property type="term" value="F:ribonucleoside triphosphate phosphatase activity"/>
    <property type="evidence" value="ECO:0007669"/>
    <property type="project" value="InterPro"/>
</dbReference>
<dbReference type="GO" id="GO:0005829">
    <property type="term" value="C:cytosol"/>
    <property type="evidence" value="ECO:0007669"/>
    <property type="project" value="TreeGrafter"/>
</dbReference>
<comment type="function">
    <text evidence="10">Pyrophosphatase that catalyzes the hydrolysis of nucleoside triphosphates to their monophosphate derivatives, with a high preference for the non-canonical purine nucleotides XTP (xanthosine triphosphate), dITP (deoxyinosine triphosphate) and ITP. Seems to function as a house-cleaning enzyme that removes non-canonical purine nucleotides from the nucleotide pool, thus preventing their incorporation into DNA/RNA and avoiding chromosomal lesions.</text>
</comment>
<evidence type="ECO:0000256" key="6">
    <source>
        <dbReference type="ARBA" id="ARBA00022842"/>
    </source>
</evidence>
<comment type="caution">
    <text evidence="10">Lacks conserved residue(s) required for the propagation of feature annotation.</text>
</comment>
<evidence type="ECO:0000256" key="2">
    <source>
        <dbReference type="ARBA" id="ARBA00011738"/>
    </source>
</evidence>
<dbReference type="InterPro" id="IPR029001">
    <property type="entry name" value="ITPase-like_fam"/>
</dbReference>
<evidence type="ECO:0000256" key="8">
    <source>
        <dbReference type="ARBA" id="ARBA00051875"/>
    </source>
</evidence>
<sequence>MKLYFATHNSNKLKEIQKLLPQGMELLGLDSLGLNEDIPETADTIEGNSQMKTRYVYERYSVACFGDDTGLEVDALNGEPGVFSARYAGPQKDSEDNMKLLLERMTGHTNRSARFKTVITYIDSDGNEKQFTGIAEGTITEQRAGADGFGYDPIFQPLGYDRTFAEMSAEEKNSISHRGKAFAQLVDYLKQQH</sequence>
<evidence type="ECO:0000256" key="1">
    <source>
        <dbReference type="ARBA" id="ARBA00008023"/>
    </source>
</evidence>
<dbReference type="OrthoDB" id="9807456at2"/>
<dbReference type="PANTHER" id="PTHR11067">
    <property type="entry name" value="INOSINE TRIPHOSPHATE PYROPHOSPHATASE/HAM1 PROTEIN"/>
    <property type="match status" value="1"/>
</dbReference>
<dbReference type="NCBIfam" id="TIGR00042">
    <property type="entry name" value="RdgB/HAM1 family non-canonical purine NTP pyrophosphatase"/>
    <property type="match status" value="1"/>
</dbReference>
<keyword evidence="7 10" id="KW-0546">Nucleotide metabolism</keyword>
<dbReference type="InterPro" id="IPR020922">
    <property type="entry name" value="dITP/XTP_pyrophosphatase"/>
</dbReference>
<dbReference type="EC" id="3.6.1.66" evidence="10"/>
<evidence type="ECO:0000256" key="4">
    <source>
        <dbReference type="ARBA" id="ARBA00022741"/>
    </source>
</evidence>
<evidence type="ECO:0000256" key="9">
    <source>
        <dbReference type="ARBA" id="ARBA00052017"/>
    </source>
</evidence>
<feature type="binding site" evidence="10">
    <location>
        <position position="172"/>
    </location>
    <ligand>
        <name>substrate</name>
    </ligand>
</feature>
<feature type="binding site" evidence="10">
    <location>
        <begin position="177"/>
        <end position="178"/>
    </location>
    <ligand>
        <name>substrate</name>
    </ligand>
</feature>
<name>A0A3D9KYN1_MARFU</name>
<feature type="binding site" evidence="10">
    <location>
        <begin position="149"/>
        <end position="152"/>
    </location>
    <ligand>
        <name>substrate</name>
    </ligand>
</feature>
<dbReference type="AlphaFoldDB" id="A0A3D9KYN1"/>
<keyword evidence="13" id="KW-1185">Reference proteome</keyword>
<accession>A0A3D9KYN1</accession>
<dbReference type="NCBIfam" id="NF011398">
    <property type="entry name" value="PRK14823.1"/>
    <property type="match status" value="1"/>
</dbReference>
<proteinExistence type="inferred from homology"/>
<dbReference type="RefSeq" id="WP_115869871.1">
    <property type="nucleotide sequence ID" value="NZ_QREG01000024.1"/>
</dbReference>